<dbReference type="Proteomes" id="UP000509126">
    <property type="component" value="Chromosome"/>
</dbReference>
<dbReference type="EMBL" id="CP054803">
    <property type="protein sequence ID" value="QKU21744.1"/>
    <property type="molecule type" value="Genomic_DNA"/>
</dbReference>
<name>A0A6N1MM81_ACILW</name>
<sequence>MSSVQLMNQIIEKLNKAADLNQELTLSKEEVIELREELGDSVYIPALSMEEMAQFCKDQTLNQIDTKTK</sequence>
<protein>
    <submittedName>
        <fullName evidence="1">Uncharacterized protein</fullName>
    </submittedName>
</protein>
<dbReference type="AlphaFoldDB" id="A0A6N1MM81"/>
<accession>A0A6N1MM81</accession>
<organism evidence="1 2">
    <name type="scientific">Acinetobacter lwoffii</name>
    <dbReference type="NCBI Taxonomy" id="28090"/>
    <lineage>
        <taxon>Bacteria</taxon>
        <taxon>Pseudomonadati</taxon>
        <taxon>Pseudomonadota</taxon>
        <taxon>Gammaproteobacteria</taxon>
        <taxon>Moraxellales</taxon>
        <taxon>Moraxellaceae</taxon>
        <taxon>Acinetobacter</taxon>
    </lineage>
</organism>
<reference evidence="1 2" key="1">
    <citation type="submission" date="2019-11" db="EMBL/GenBank/DDBJ databases">
        <title>FDA dAtabase for Regulatory Grade micrObial Sequences (FDA-ARGOS): Supporting development and validation of Infectious Disease Dx tests.</title>
        <authorList>
            <person name="Patel R."/>
            <person name="Rucinski S."/>
            <person name="Tallon L."/>
            <person name="Sadzewicz L."/>
            <person name="Vavikolanu K."/>
            <person name="Mehta A."/>
            <person name="Aluvathingal J."/>
            <person name="Nadendla S."/>
            <person name="Nandy P."/>
            <person name="Geyer C."/>
            <person name="Yan Y."/>
            <person name="Sichtig H."/>
        </authorList>
    </citation>
    <scope>NUCLEOTIDE SEQUENCE [LARGE SCALE GENOMIC DNA]</scope>
    <source>
        <strain evidence="1 2">FDAARGOS_557</strain>
    </source>
</reference>
<proteinExistence type="predicted"/>
<dbReference type="RefSeq" id="WP_174894468.1">
    <property type="nucleotide sequence ID" value="NZ_CP054803.1"/>
</dbReference>
<evidence type="ECO:0000313" key="2">
    <source>
        <dbReference type="Proteomes" id="UP000509126"/>
    </source>
</evidence>
<gene>
    <name evidence="1" type="ORF">FOB19_10230</name>
</gene>
<evidence type="ECO:0000313" key="1">
    <source>
        <dbReference type="EMBL" id="QKU21744.1"/>
    </source>
</evidence>